<dbReference type="EMBL" id="MFLW01000013">
    <property type="protein sequence ID" value="OGG78335.1"/>
    <property type="molecule type" value="Genomic_DNA"/>
</dbReference>
<gene>
    <name evidence="2" type="ORF">A3A36_01445</name>
</gene>
<dbReference type="AlphaFoldDB" id="A0A1F6EXJ0"/>
<keyword evidence="1" id="KW-1133">Transmembrane helix</keyword>
<evidence type="ECO:0000256" key="1">
    <source>
        <dbReference type="SAM" id="Phobius"/>
    </source>
</evidence>
<keyword evidence="1" id="KW-0472">Membrane</keyword>
<evidence type="ECO:0000313" key="2">
    <source>
        <dbReference type="EMBL" id="OGG78335.1"/>
    </source>
</evidence>
<accession>A0A1F6EXJ0</accession>
<organism evidence="2 3">
    <name type="scientific">Candidatus Kaiserbacteria bacterium RIFCSPLOWO2_01_FULL_52_12b</name>
    <dbReference type="NCBI Taxonomy" id="1798509"/>
    <lineage>
        <taxon>Bacteria</taxon>
        <taxon>Candidatus Kaiseribacteriota</taxon>
    </lineage>
</organism>
<sequence>MVSIFRPRLFKWLIPFVGALIIASPLPDEAGLAMMGLSKMKTSVFIPISFALNFLGILAIGIFAKELM</sequence>
<feature type="transmembrane region" description="Helical" evidence="1">
    <location>
        <begin position="46"/>
        <end position="64"/>
    </location>
</feature>
<comment type="caution">
    <text evidence="2">The sequence shown here is derived from an EMBL/GenBank/DDBJ whole genome shotgun (WGS) entry which is preliminary data.</text>
</comment>
<reference evidence="2 3" key="1">
    <citation type="journal article" date="2016" name="Nat. Commun.">
        <title>Thousands of microbial genomes shed light on interconnected biogeochemical processes in an aquifer system.</title>
        <authorList>
            <person name="Anantharaman K."/>
            <person name="Brown C.T."/>
            <person name="Hug L.A."/>
            <person name="Sharon I."/>
            <person name="Castelle C.J."/>
            <person name="Probst A.J."/>
            <person name="Thomas B.C."/>
            <person name="Singh A."/>
            <person name="Wilkins M.J."/>
            <person name="Karaoz U."/>
            <person name="Brodie E.L."/>
            <person name="Williams K.H."/>
            <person name="Hubbard S.S."/>
            <person name="Banfield J.F."/>
        </authorList>
    </citation>
    <scope>NUCLEOTIDE SEQUENCE [LARGE SCALE GENOMIC DNA]</scope>
</reference>
<protein>
    <recommendedName>
        <fullName evidence="4">GDT1 family protein</fullName>
    </recommendedName>
</protein>
<keyword evidence="1" id="KW-0812">Transmembrane</keyword>
<name>A0A1F6EXJ0_9BACT</name>
<proteinExistence type="predicted"/>
<feature type="transmembrane region" description="Helical" evidence="1">
    <location>
        <begin position="9"/>
        <end position="26"/>
    </location>
</feature>
<dbReference type="Proteomes" id="UP000178811">
    <property type="component" value="Unassembled WGS sequence"/>
</dbReference>
<evidence type="ECO:0008006" key="4">
    <source>
        <dbReference type="Google" id="ProtNLM"/>
    </source>
</evidence>
<evidence type="ECO:0000313" key="3">
    <source>
        <dbReference type="Proteomes" id="UP000178811"/>
    </source>
</evidence>